<accession>F0SYJ4</accession>
<dbReference type="PROSITE" id="PS00090">
    <property type="entry name" value="NITROGENASE_1_2"/>
    <property type="match status" value="1"/>
</dbReference>
<dbReference type="PANTHER" id="PTHR42956">
    <property type="entry name" value="NITROGENASE IRON-MOLYBDENUM COFACTOR BIOSYNTHESIS PROTEIN NIFE"/>
    <property type="match status" value="1"/>
</dbReference>
<evidence type="ECO:0000256" key="2">
    <source>
        <dbReference type="ARBA" id="ARBA00005155"/>
    </source>
</evidence>
<dbReference type="UniPathway" id="UPA00782"/>
<comment type="function">
    <text evidence="1">This protein may play a role in the biosynthesis of the prosthetic group of nitrogenase (FeMo cofactor).</text>
</comment>
<evidence type="ECO:0000256" key="3">
    <source>
        <dbReference type="ARBA" id="ARBA00011002"/>
    </source>
</evidence>
<name>F0SYJ4_SYNGF</name>
<gene>
    <name evidence="8" type="ordered locus">Sgly_2836</name>
</gene>
<dbReference type="InterPro" id="IPR049939">
    <property type="entry name" value="NifE-like"/>
</dbReference>
<dbReference type="eggNOG" id="COG2710">
    <property type="taxonomic scope" value="Bacteria"/>
</dbReference>
<dbReference type="Gene3D" id="3.40.50.1980">
    <property type="entry name" value="Nitrogenase molybdenum iron protein domain"/>
    <property type="match status" value="1"/>
</dbReference>
<organism evidence="8 9">
    <name type="scientific">Syntrophobotulus glycolicus (strain DSM 8271 / FlGlyR)</name>
    <dbReference type="NCBI Taxonomy" id="645991"/>
    <lineage>
        <taxon>Bacteria</taxon>
        <taxon>Bacillati</taxon>
        <taxon>Bacillota</taxon>
        <taxon>Clostridia</taxon>
        <taxon>Eubacteriales</taxon>
        <taxon>Desulfitobacteriaceae</taxon>
        <taxon>Syntrophobotulus</taxon>
    </lineage>
</organism>
<dbReference type="PROSITE" id="PS00699">
    <property type="entry name" value="NITROGENASE_1_1"/>
    <property type="match status" value="1"/>
</dbReference>
<evidence type="ECO:0000256" key="1">
    <source>
        <dbReference type="ARBA" id="ARBA00003171"/>
    </source>
</evidence>
<dbReference type="InterPro" id="IPR005973">
    <property type="entry name" value="NifE"/>
</dbReference>
<protein>
    <recommendedName>
        <fullName evidence="4">Nitrogenase iron-molybdenum cofactor biosynthesis protein NifE</fullName>
    </recommendedName>
</protein>
<proteinExistence type="inferred from homology"/>
<dbReference type="EMBL" id="CP002547">
    <property type="protein sequence ID" value="ADY57106.1"/>
    <property type="molecule type" value="Genomic_DNA"/>
</dbReference>
<comment type="similarity">
    <text evidence="3 6">Belongs to the NifD/NifK/NifE/NifN family.</text>
</comment>
<dbReference type="GO" id="GO:0065003">
    <property type="term" value="P:protein-containing complex assembly"/>
    <property type="evidence" value="ECO:0007669"/>
    <property type="project" value="InterPro"/>
</dbReference>
<dbReference type="GO" id="GO:0016163">
    <property type="term" value="F:nitrogenase activity"/>
    <property type="evidence" value="ECO:0007669"/>
    <property type="project" value="InterPro"/>
</dbReference>
<dbReference type="InterPro" id="IPR000510">
    <property type="entry name" value="Nase/OxRdtase_comp1"/>
</dbReference>
<dbReference type="SUPFAM" id="SSF53807">
    <property type="entry name" value="Helical backbone' metal receptor"/>
    <property type="match status" value="1"/>
</dbReference>
<dbReference type="RefSeq" id="WP_013625926.1">
    <property type="nucleotide sequence ID" value="NC_015172.1"/>
</dbReference>
<dbReference type="STRING" id="645991.Sgly_2836"/>
<evidence type="ECO:0000313" key="9">
    <source>
        <dbReference type="Proteomes" id="UP000007488"/>
    </source>
</evidence>
<reference evidence="9" key="2">
    <citation type="submission" date="2011-02" db="EMBL/GenBank/DDBJ databases">
        <title>The complete genome of Syntrophobotulus glycolicus DSM 8271.</title>
        <authorList>
            <person name="Lucas S."/>
            <person name="Copeland A."/>
            <person name="Lapidus A."/>
            <person name="Bruce D."/>
            <person name="Goodwin L."/>
            <person name="Pitluck S."/>
            <person name="Kyrpides N."/>
            <person name="Mavromatis K."/>
            <person name="Pagani I."/>
            <person name="Ivanova N."/>
            <person name="Mikhailova N."/>
            <person name="Chertkov O."/>
            <person name="Held B."/>
            <person name="Detter J.C."/>
            <person name="Tapia R."/>
            <person name="Han C."/>
            <person name="Land M."/>
            <person name="Hauser L."/>
            <person name="Markowitz V."/>
            <person name="Cheng J.-F."/>
            <person name="Hugenholtz P."/>
            <person name="Woyke T."/>
            <person name="Wu D."/>
            <person name="Spring S."/>
            <person name="Schroeder M."/>
            <person name="Brambilla E."/>
            <person name="Klenk H.-P."/>
            <person name="Eisen J.A."/>
        </authorList>
    </citation>
    <scope>NUCLEOTIDE SEQUENCE [LARGE SCALE GENOMIC DNA]</scope>
    <source>
        <strain evidence="9">DSM 8271 / FlGlyR</strain>
    </source>
</reference>
<reference evidence="8 9" key="1">
    <citation type="journal article" date="2011" name="Stand. Genomic Sci.">
        <title>Complete genome sequence of Syntrophobotulus glycolicus type strain (FlGlyR).</title>
        <authorList>
            <person name="Han C."/>
            <person name="Mwirichia R."/>
            <person name="Chertkov O."/>
            <person name="Held B."/>
            <person name="Lapidus A."/>
            <person name="Nolan M."/>
            <person name="Lucas S."/>
            <person name="Hammon N."/>
            <person name="Deshpande S."/>
            <person name="Cheng J.F."/>
            <person name="Tapia R."/>
            <person name="Goodwin L."/>
            <person name="Pitluck S."/>
            <person name="Huntemann M."/>
            <person name="Liolios K."/>
            <person name="Ivanova N."/>
            <person name="Pagani I."/>
            <person name="Mavromatis K."/>
            <person name="Ovchinikova G."/>
            <person name="Pati A."/>
            <person name="Chen A."/>
            <person name="Palaniappan K."/>
            <person name="Land M."/>
            <person name="Hauser L."/>
            <person name="Brambilla E.M."/>
            <person name="Rohde M."/>
            <person name="Spring S."/>
            <person name="Sikorski J."/>
            <person name="Goker M."/>
            <person name="Woyke T."/>
            <person name="Bristow J."/>
            <person name="Eisen J.A."/>
            <person name="Markowitz V."/>
            <person name="Hugenholtz P."/>
            <person name="Kyrpides N.C."/>
            <person name="Klenk H.P."/>
            <person name="Detter J.C."/>
        </authorList>
    </citation>
    <scope>NUCLEOTIDE SEQUENCE [LARGE SCALE GENOMIC DNA]</scope>
    <source>
        <strain evidence="9">DSM 8271 / FlGlyR</strain>
    </source>
</reference>
<evidence type="ECO:0000259" key="7">
    <source>
        <dbReference type="Pfam" id="PF00148"/>
    </source>
</evidence>
<evidence type="ECO:0000313" key="8">
    <source>
        <dbReference type="EMBL" id="ADY57106.1"/>
    </source>
</evidence>
<dbReference type="InterPro" id="IPR000318">
    <property type="entry name" value="Nase_comp1_CS"/>
</dbReference>
<dbReference type="KEGG" id="sgy:Sgly_2836"/>
<keyword evidence="9" id="KW-1185">Reference proteome</keyword>
<feature type="domain" description="Nitrogenase/oxidoreductase component 1" evidence="7">
    <location>
        <begin position="44"/>
        <end position="440"/>
    </location>
</feature>
<comment type="pathway">
    <text evidence="2">Cofactor biosynthesis; Fe-Mo cofactor biosynthesis.</text>
</comment>
<dbReference type="OrthoDB" id="9767044at2"/>
<keyword evidence="5 6" id="KW-0535">Nitrogen fixation</keyword>
<sequence>MQETVWLDPTIEERKGSIQTKGKHKTQLKCDTDSVAGCVSQRACVYSGARVVLNPITDAVHLVHGPIGCASYTWDIRGSLSSGEELYRHSFSTDLQEMDVIFGGEKKLSQAIDELAEKYNPKLFFVYSTCVVGIIGDDIEAVCKRASQKHGIEVIPVQSSGFIGNKTAGYKAACNALLKLIRPAEGAMPVKDMTINYLGDFNLAGEVWIIKNYLRQMGIEPNTAFTGDSNYQTLKNATKAYLNIVQCAGSMIYLAKKMQDIYGIPYMTVSFLGIQDTSETLRRIAQAYNNPEIIRKTEELIEQETAAVAAEIEYYRRKLAGKKAAIFVGGGFKAISLIKQFKELDIDVVMIGTQSGRQEEYETMNELVDDGTVILDDANPSELEKFMLEKGAHLLVGGVKERALAYKMGVAFIDHNHDRKHPLSGFAGAVNFAREVYSTVCSPVWQFVEKEGDSDEKANRSLPQCQ</sequence>
<evidence type="ECO:0000256" key="5">
    <source>
        <dbReference type="ARBA" id="ARBA00023231"/>
    </source>
</evidence>
<dbReference type="HOGENOM" id="CLU_025876_1_1_9"/>
<dbReference type="Gene3D" id="3.40.50.12380">
    <property type="entry name" value="Nitrogenase MoFe cofactor biosynthesis protein NifE, C-terminal"/>
    <property type="match status" value="1"/>
</dbReference>
<dbReference type="AlphaFoldDB" id="F0SYJ4"/>
<dbReference type="PANTHER" id="PTHR42956:SF1">
    <property type="entry name" value="NITROGENASE IRON-MOLYBDENUM COFACTOR BIOSYNTHESIS PROTEIN NIFE"/>
    <property type="match status" value="1"/>
</dbReference>
<evidence type="ECO:0000256" key="4">
    <source>
        <dbReference type="ARBA" id="ARBA00013280"/>
    </source>
</evidence>
<dbReference type="Pfam" id="PF00148">
    <property type="entry name" value="Oxidored_nitro"/>
    <property type="match status" value="1"/>
</dbReference>
<dbReference type="NCBIfam" id="TIGR01283">
    <property type="entry name" value="nifE"/>
    <property type="match status" value="1"/>
</dbReference>
<evidence type="ECO:0000256" key="6">
    <source>
        <dbReference type="RuleBase" id="RU004021"/>
    </source>
</evidence>
<dbReference type="Proteomes" id="UP000007488">
    <property type="component" value="Chromosome"/>
</dbReference>